<reference evidence="2" key="1">
    <citation type="submission" date="2021-05" db="EMBL/GenBank/DDBJ databases">
        <title>The genome of the haptophyte Pavlova lutheri (Diacronema luteri, Pavlovales) - a model for lipid biosynthesis in eukaryotic algae.</title>
        <authorList>
            <person name="Hulatt C.J."/>
            <person name="Posewitz M.C."/>
        </authorList>
    </citation>
    <scope>NUCLEOTIDE SEQUENCE</scope>
    <source>
        <strain evidence="2">NIVA-4/92</strain>
    </source>
</reference>
<evidence type="ECO:0008006" key="4">
    <source>
        <dbReference type="Google" id="ProtNLM"/>
    </source>
</evidence>
<sequence length="227" mass="24767">MGEVVLASSGMVIKAGGVFELPIKVDRPSVLRIRFEVDEGYDVDFSLKFLEDTDKASIQTLVEPARSFAREGQLDIHTTGTCFVVWDNAFSWINPKSLTYHLSLKSKEDIEKARQAELARLAALRMVAARESKAALRAQRAAVILELEGKVAEMMGNEHTARGKLMAKQAELKRLEAAYNAAKAGIMAIADEADVAEQLAAEMQDKLTALLDAAAADEEDNALSTVE</sequence>
<feature type="coiled-coil region" evidence="1">
    <location>
        <begin position="165"/>
        <end position="213"/>
    </location>
</feature>
<evidence type="ECO:0000313" key="2">
    <source>
        <dbReference type="EMBL" id="KAG8461487.1"/>
    </source>
</evidence>
<gene>
    <name evidence="2" type="ORF">KFE25_001091</name>
</gene>
<name>A0A8J5XD51_DIALT</name>
<evidence type="ECO:0000256" key="1">
    <source>
        <dbReference type="SAM" id="Coils"/>
    </source>
</evidence>
<protein>
    <recommendedName>
        <fullName evidence="4">GOLD domain-containing protein</fullName>
    </recommendedName>
</protein>
<dbReference type="Proteomes" id="UP000751190">
    <property type="component" value="Unassembled WGS sequence"/>
</dbReference>
<dbReference type="OrthoDB" id="1434354at2759"/>
<keyword evidence="3" id="KW-1185">Reference proteome</keyword>
<dbReference type="InterPro" id="IPR036598">
    <property type="entry name" value="GOLD_dom_sf"/>
</dbReference>
<proteinExistence type="predicted"/>
<evidence type="ECO:0000313" key="3">
    <source>
        <dbReference type="Proteomes" id="UP000751190"/>
    </source>
</evidence>
<keyword evidence="1" id="KW-0175">Coiled coil</keyword>
<dbReference type="Gene3D" id="2.60.120.680">
    <property type="entry name" value="GOLD domain"/>
    <property type="match status" value="1"/>
</dbReference>
<dbReference type="SUPFAM" id="SSF101576">
    <property type="entry name" value="Supernatant protein factor (SPF), C-terminal domain"/>
    <property type="match status" value="1"/>
</dbReference>
<comment type="caution">
    <text evidence="2">The sequence shown here is derived from an EMBL/GenBank/DDBJ whole genome shotgun (WGS) entry which is preliminary data.</text>
</comment>
<accession>A0A8J5XD51</accession>
<dbReference type="AlphaFoldDB" id="A0A8J5XD51"/>
<dbReference type="EMBL" id="JAGTXO010000025">
    <property type="protein sequence ID" value="KAG8461487.1"/>
    <property type="molecule type" value="Genomic_DNA"/>
</dbReference>
<organism evidence="2 3">
    <name type="scientific">Diacronema lutheri</name>
    <name type="common">Unicellular marine alga</name>
    <name type="synonym">Monochrysis lutheri</name>
    <dbReference type="NCBI Taxonomy" id="2081491"/>
    <lineage>
        <taxon>Eukaryota</taxon>
        <taxon>Haptista</taxon>
        <taxon>Haptophyta</taxon>
        <taxon>Pavlovophyceae</taxon>
        <taxon>Pavlovales</taxon>
        <taxon>Pavlovaceae</taxon>
        <taxon>Diacronema</taxon>
    </lineage>
</organism>